<dbReference type="GO" id="GO:0071949">
    <property type="term" value="F:FAD binding"/>
    <property type="evidence" value="ECO:0007669"/>
    <property type="project" value="InterPro"/>
</dbReference>
<dbReference type="PROSITE" id="PS51387">
    <property type="entry name" value="FAD_PCMH"/>
    <property type="match status" value="1"/>
</dbReference>
<evidence type="ECO:0000256" key="1">
    <source>
        <dbReference type="ARBA" id="ARBA00005466"/>
    </source>
</evidence>
<dbReference type="SUPFAM" id="SSF56176">
    <property type="entry name" value="FAD-binding/transporter-associated domain-like"/>
    <property type="match status" value="1"/>
</dbReference>
<dbReference type="PANTHER" id="PTHR13878">
    <property type="entry name" value="GULONOLACTONE OXIDASE"/>
    <property type="match status" value="1"/>
</dbReference>
<evidence type="ECO:0000313" key="6">
    <source>
        <dbReference type="Proteomes" id="UP000008063"/>
    </source>
</evidence>
<dbReference type="EMBL" id="GL945482">
    <property type="protein sequence ID" value="EGN97190.1"/>
    <property type="molecule type" value="Genomic_DNA"/>
</dbReference>
<reference evidence="6" key="1">
    <citation type="journal article" date="2011" name="Science">
        <title>The plant cell wall-decomposing machinery underlies the functional diversity of forest fungi.</title>
        <authorList>
            <person name="Eastwood D.C."/>
            <person name="Floudas D."/>
            <person name="Binder M."/>
            <person name="Majcherczyk A."/>
            <person name="Schneider P."/>
            <person name="Aerts A."/>
            <person name="Asiegbu F.O."/>
            <person name="Baker S.E."/>
            <person name="Barry K."/>
            <person name="Bendiksby M."/>
            <person name="Blumentritt M."/>
            <person name="Coutinho P.M."/>
            <person name="Cullen D."/>
            <person name="de Vries R.P."/>
            <person name="Gathman A."/>
            <person name="Goodell B."/>
            <person name="Henrissat B."/>
            <person name="Ihrmark K."/>
            <person name="Kauserud H."/>
            <person name="Kohler A."/>
            <person name="LaButti K."/>
            <person name="Lapidus A."/>
            <person name="Lavin J.L."/>
            <person name="Lee Y.-H."/>
            <person name="Lindquist E."/>
            <person name="Lilly W."/>
            <person name="Lucas S."/>
            <person name="Morin E."/>
            <person name="Murat C."/>
            <person name="Oguiza J.A."/>
            <person name="Park J."/>
            <person name="Pisabarro A.G."/>
            <person name="Riley R."/>
            <person name="Rosling A."/>
            <person name="Salamov A."/>
            <person name="Schmidt O."/>
            <person name="Schmutz J."/>
            <person name="Skrede I."/>
            <person name="Stenlid J."/>
            <person name="Wiebenga A."/>
            <person name="Xie X."/>
            <person name="Kuees U."/>
            <person name="Hibbett D.S."/>
            <person name="Hoffmeister D."/>
            <person name="Hoegberg N."/>
            <person name="Martin F."/>
            <person name="Grigoriev I.V."/>
            <person name="Watkinson S.C."/>
        </authorList>
    </citation>
    <scope>NUCLEOTIDE SEQUENCE [LARGE SCALE GENOMIC DNA]</scope>
    <source>
        <strain evidence="6">strain S7.3</strain>
    </source>
</reference>
<evidence type="ECO:0000256" key="2">
    <source>
        <dbReference type="ARBA" id="ARBA00023002"/>
    </source>
</evidence>
<accession>F8Q1X9</accession>
<protein>
    <recommendedName>
        <fullName evidence="4">FAD-binding PCMH-type domain-containing protein</fullName>
    </recommendedName>
</protein>
<keyword evidence="3" id="KW-0732">Signal</keyword>
<dbReference type="InParanoid" id="F8Q1X9"/>
<dbReference type="InterPro" id="IPR050432">
    <property type="entry name" value="FAD-linked_Oxidoreductases_BP"/>
</dbReference>
<evidence type="ECO:0000256" key="3">
    <source>
        <dbReference type="SAM" id="SignalP"/>
    </source>
</evidence>
<keyword evidence="2" id="KW-0560">Oxidoreductase</keyword>
<dbReference type="Pfam" id="PF08031">
    <property type="entry name" value="BBE"/>
    <property type="match status" value="1"/>
</dbReference>
<dbReference type="Pfam" id="PF01565">
    <property type="entry name" value="FAD_binding_4"/>
    <property type="match status" value="1"/>
</dbReference>
<dbReference type="PANTHER" id="PTHR13878:SF91">
    <property type="entry name" value="FAD BINDING DOMAIN PROTEIN (AFU_ORTHOLOGUE AFUA_6G12070)-RELATED"/>
    <property type="match status" value="1"/>
</dbReference>
<dbReference type="InterPro" id="IPR006094">
    <property type="entry name" value="Oxid_FAD_bind_N"/>
</dbReference>
<dbReference type="OMA" id="TSWYPFY"/>
<feature type="chain" id="PRO_5003382393" description="FAD-binding PCMH-type domain-containing protein" evidence="3">
    <location>
        <begin position="17"/>
        <end position="556"/>
    </location>
</feature>
<dbReference type="OrthoDB" id="9983560at2759"/>
<organism evidence="6">
    <name type="scientific">Serpula lacrymans var. lacrymans (strain S7.3)</name>
    <name type="common">Dry rot fungus</name>
    <dbReference type="NCBI Taxonomy" id="936435"/>
    <lineage>
        <taxon>Eukaryota</taxon>
        <taxon>Fungi</taxon>
        <taxon>Dikarya</taxon>
        <taxon>Basidiomycota</taxon>
        <taxon>Agaricomycotina</taxon>
        <taxon>Agaricomycetes</taxon>
        <taxon>Agaricomycetidae</taxon>
        <taxon>Boletales</taxon>
        <taxon>Coniophorineae</taxon>
        <taxon>Serpulaceae</taxon>
        <taxon>Serpula</taxon>
    </lineage>
</organism>
<sequence>MFRLVLALSWLRLVSSSSWSALNDSLDGSLFSARPLALPCFSSFNNTPVHPDPSACALLQQNYSNATYKSSLYPNTMQPEWGTCMTTHSQCLLDYTDPTNPLAFLDASCDQGSISPYYIDVRSPQDVLTAFSFANATGIPLSIKNSGHDYKGRSNIPSSLALWTRNLNSMTYNASFVPEGCPSSQSYNTITTGAGNNFQDLYAFADQNNVTLIGGYAQTVGASGGWVMGGGHSVLSPVYGLGIDRVLQFLVVTPSGLTLTANSCQNTDLFWALRGGGGGTFGVVLESTHRVEGRLSMQVASLSMNATSTNMRAYYEILVNNSMQWASEGWGGHIVDSAINYVTPLLSLAEAQASMEPIASYVTSQGGSVVIETMDSWYDYFEKYVVPTQESVARLLAIGSRLMPQSVFISPTLSSQLVDLLLTFPLVYIPVVGPVLYNETAANETSATPAWRDSLWHVNTGLMWYFNTSTADVNANFGLVHNYTLAMTEIAPDSGAYLNEGDVYQSDHETAFWGDNYSELLSIKQKYDPWGLLDCWQCVGWKGHSNKDFECYFPSP</sequence>
<dbReference type="Proteomes" id="UP000008063">
    <property type="component" value="Unassembled WGS sequence"/>
</dbReference>
<dbReference type="eggNOG" id="ENOG502QQWK">
    <property type="taxonomic scope" value="Eukaryota"/>
</dbReference>
<dbReference type="Gene3D" id="3.30.465.10">
    <property type="match status" value="2"/>
</dbReference>
<dbReference type="AlphaFoldDB" id="F8Q1X9"/>
<keyword evidence="6" id="KW-1185">Reference proteome</keyword>
<feature type="signal peptide" evidence="3">
    <location>
        <begin position="1"/>
        <end position="16"/>
    </location>
</feature>
<dbReference type="InterPro" id="IPR016166">
    <property type="entry name" value="FAD-bd_PCMH"/>
</dbReference>
<dbReference type="GO" id="GO:0016491">
    <property type="term" value="F:oxidoreductase activity"/>
    <property type="evidence" value="ECO:0007669"/>
    <property type="project" value="UniProtKB-KW"/>
</dbReference>
<dbReference type="InterPro" id="IPR012951">
    <property type="entry name" value="BBE"/>
</dbReference>
<evidence type="ECO:0000259" key="4">
    <source>
        <dbReference type="PROSITE" id="PS51387"/>
    </source>
</evidence>
<dbReference type="HOGENOM" id="CLU_018354_4_4_1"/>
<gene>
    <name evidence="5" type="ORF">SERLA73DRAFT_110351</name>
</gene>
<feature type="domain" description="FAD-binding PCMH-type" evidence="4">
    <location>
        <begin position="111"/>
        <end position="294"/>
    </location>
</feature>
<proteinExistence type="inferred from homology"/>
<dbReference type="InterPro" id="IPR036318">
    <property type="entry name" value="FAD-bd_PCMH-like_sf"/>
</dbReference>
<comment type="similarity">
    <text evidence="1">Belongs to the oxygen-dependent FAD-linked oxidoreductase family.</text>
</comment>
<name>F8Q1X9_SERL3</name>
<dbReference type="InterPro" id="IPR016169">
    <property type="entry name" value="FAD-bd_PCMH_sub2"/>
</dbReference>
<dbReference type="STRING" id="936435.F8Q1X9"/>
<evidence type="ECO:0000313" key="5">
    <source>
        <dbReference type="EMBL" id="EGN97190.1"/>
    </source>
</evidence>